<dbReference type="RefSeq" id="WP_109189205.1">
    <property type="nucleotide sequence ID" value="NZ_BMYA01000003.1"/>
</dbReference>
<dbReference type="EMBL" id="QEWQ01000003">
    <property type="protein sequence ID" value="PWD81314.1"/>
    <property type="molecule type" value="Genomic_DNA"/>
</dbReference>
<name>A0A2U2AF75_9GAMM</name>
<dbReference type="OrthoDB" id="5296245at2"/>
<dbReference type="Proteomes" id="UP000245020">
    <property type="component" value="Unassembled WGS sequence"/>
</dbReference>
<evidence type="ECO:0000313" key="2">
    <source>
        <dbReference type="Proteomes" id="UP000245020"/>
    </source>
</evidence>
<protein>
    <submittedName>
        <fullName evidence="1">Uncharacterized protein</fullName>
    </submittedName>
</protein>
<gene>
    <name evidence="1" type="ORF">DC083_05345</name>
</gene>
<proteinExistence type="predicted"/>
<keyword evidence="2" id="KW-1185">Reference proteome</keyword>
<comment type="caution">
    <text evidence="1">The sequence shown here is derived from an EMBL/GenBank/DDBJ whole genome shotgun (WGS) entry which is preliminary data.</text>
</comment>
<sequence length="117" mass="13197">MSTTRLVTVKFKNAKQLAEFYLPFLKRGGFYFVTNEHDKVNLHERVQLSIELPDGDSTPIEAEGIVAMINIASAEKPHHITDFEGLAVSIDRAPDFLFTRIQSLLKMHQATQPQQSA</sequence>
<evidence type="ECO:0000313" key="1">
    <source>
        <dbReference type="EMBL" id="PWD81314.1"/>
    </source>
</evidence>
<reference evidence="2" key="1">
    <citation type="submission" date="2018-05" db="EMBL/GenBank/DDBJ databases">
        <title>Ignatzschineria dubaiensis sp. nov., isolated from necrotic foot tissues of dromedaries (Camelus dromedarius) and associated maggots in Dubai, United Arab Emirates.</title>
        <authorList>
            <person name="Tsang C.C."/>
            <person name="Tang J.Y.M."/>
            <person name="Fong J.Y.H."/>
            <person name="Kinne J."/>
            <person name="Lee H.H."/>
            <person name="Joseph M."/>
            <person name="Jose S."/>
            <person name="Schuster R.K."/>
            <person name="Tang Y."/>
            <person name="Sivakumar S."/>
            <person name="Chen J.H.K."/>
            <person name="Teng J.L.L."/>
            <person name="Lau S.K.P."/>
            <person name="Wernery U."/>
            <person name="Woo P.C.Y."/>
        </authorList>
    </citation>
    <scope>NUCLEOTIDE SEQUENCE [LARGE SCALE GENOMIC DNA]</scope>
    <source>
        <strain evidence="2">KCTC 22644</strain>
    </source>
</reference>
<organism evidence="1 2">
    <name type="scientific">Ignatzschineria ureiclastica</name>
    <dbReference type="NCBI Taxonomy" id="472582"/>
    <lineage>
        <taxon>Bacteria</taxon>
        <taxon>Pseudomonadati</taxon>
        <taxon>Pseudomonadota</taxon>
        <taxon>Gammaproteobacteria</taxon>
        <taxon>Cardiobacteriales</taxon>
        <taxon>Ignatzschineriaceae</taxon>
        <taxon>Ignatzschineria</taxon>
    </lineage>
</organism>
<dbReference type="Gene3D" id="2.40.10.220">
    <property type="entry name" value="predicted glycosyltransferase like domains"/>
    <property type="match status" value="1"/>
</dbReference>
<dbReference type="AlphaFoldDB" id="A0A2U2AF75"/>
<accession>A0A2U2AF75</accession>